<comment type="caution">
    <text evidence="1">The sequence shown here is derived from an EMBL/GenBank/DDBJ whole genome shotgun (WGS) entry which is preliminary data.</text>
</comment>
<evidence type="ECO:0000313" key="2">
    <source>
        <dbReference type="Proteomes" id="UP000308886"/>
    </source>
</evidence>
<proteinExistence type="predicted"/>
<organism evidence="1 2">
    <name type="scientific">Palleniella muris</name>
    <dbReference type="NCBI Taxonomy" id="3038145"/>
    <lineage>
        <taxon>Bacteria</taxon>
        <taxon>Pseudomonadati</taxon>
        <taxon>Bacteroidota</taxon>
        <taxon>Bacteroidia</taxon>
        <taxon>Bacteroidales</taxon>
        <taxon>Prevotellaceae</taxon>
        <taxon>Palleniella</taxon>
    </lineage>
</organism>
<evidence type="ECO:0000313" key="1">
    <source>
        <dbReference type="EMBL" id="TGX80644.1"/>
    </source>
</evidence>
<dbReference type="Proteomes" id="UP000308886">
    <property type="component" value="Unassembled WGS sequence"/>
</dbReference>
<keyword evidence="2" id="KW-1185">Reference proteome</keyword>
<gene>
    <name evidence="1" type="ORF">E5358_12230</name>
</gene>
<reference evidence="1" key="1">
    <citation type="submission" date="2019-04" db="EMBL/GenBank/DDBJ databases">
        <title>Microbes associate with the intestines of laboratory mice.</title>
        <authorList>
            <person name="Navarre W."/>
            <person name="Wong E."/>
            <person name="Huang K."/>
            <person name="Tropini C."/>
            <person name="Ng K."/>
            <person name="Yu B."/>
        </authorList>
    </citation>
    <scope>NUCLEOTIDE SEQUENCE</scope>
    <source>
        <strain evidence="1">NM73_A23</strain>
    </source>
</reference>
<protein>
    <submittedName>
        <fullName evidence="1">Uncharacterized protein</fullName>
    </submittedName>
</protein>
<name>A0AC61QMU5_9BACT</name>
<accession>A0AC61QMU5</accession>
<dbReference type="EMBL" id="SRZC01000023">
    <property type="protein sequence ID" value="TGX80644.1"/>
    <property type="molecule type" value="Genomic_DNA"/>
</dbReference>
<sequence length="587" mass="62878">MKLRYLFSALAAVLTFGLTSCDEDFEATYLDDLQVSKSYIAIDAEGGAEEIIVRANDVWEIKAYATEKDENGKDKVIYVDPSSDKWPSWVNVAPASGEAGEAKVTFSVSEKNDSRSHDFIIFSGNNTQRLTVQQGVLTPSEATCAEIIAGPEKNYRVKGTVKSIANTIYGNWNLADETGEILIYGTLDKDGKAKNFASLGIEVGDEVTVEGPKKVYGTTVELVDVTVIKIKKSLLKIEKVEPADAIPSEGGEFTAYCTVKGTNGVLVDLTPEQAKWISLKSVKRGTMPNPKDETLSMDVTLVTFNVKANNAAPRNTDIILGSSDEKGNSSSVSINVSQLGMLGTLEVPMTPEEAIAAAKSGATAPVYVKGIVSQLVKGGFDSGYGNGSFWISTDGKFNENLDKDFEVYQALWLGNKKWTVNNPQIEEGAEVIIYGPLTVYNGTAETQGKGAAYVYSVNGVTTDANGIGTLTNPFNAVGGVQAANGGVTNKVYVQGTVCELVKGGFDANYGNGSFWISEDGSYKGDKSVEFEAYQVNYLGGKKWNSETDPQMAVGDNVIIYGPLTVYNGTAETQGKGAAYIYSHNGKK</sequence>